<evidence type="ECO:0000256" key="3">
    <source>
        <dbReference type="ARBA" id="ARBA00023237"/>
    </source>
</evidence>
<dbReference type="SUPFAM" id="SSF49452">
    <property type="entry name" value="Starch-binding domain-like"/>
    <property type="match status" value="1"/>
</dbReference>
<protein>
    <recommendedName>
        <fullName evidence="5">OmpA-like domain-containing protein</fullName>
    </recommendedName>
</protein>
<evidence type="ECO:0000259" key="5">
    <source>
        <dbReference type="PROSITE" id="PS51123"/>
    </source>
</evidence>
<accession>A0A7V3PUG9</accession>
<gene>
    <name evidence="6" type="ORF">ENX16_06095</name>
</gene>
<name>A0A7V3PUG9_UNCW3</name>
<comment type="caution">
    <text evidence="6">The sequence shown here is derived from an EMBL/GenBank/DDBJ whole genome shotgun (WGS) entry which is preliminary data.</text>
</comment>
<dbReference type="GO" id="GO:0030246">
    <property type="term" value="F:carbohydrate binding"/>
    <property type="evidence" value="ECO:0007669"/>
    <property type="project" value="InterPro"/>
</dbReference>
<dbReference type="PANTHER" id="PTHR30329">
    <property type="entry name" value="STATOR ELEMENT OF FLAGELLAR MOTOR COMPLEX"/>
    <property type="match status" value="1"/>
</dbReference>
<keyword evidence="2 4" id="KW-0472">Membrane</keyword>
<dbReference type="InterPro" id="IPR050330">
    <property type="entry name" value="Bact_OuterMem_StrucFunc"/>
</dbReference>
<dbReference type="InterPro" id="IPR013784">
    <property type="entry name" value="Carb-bd-like_fold"/>
</dbReference>
<dbReference type="InterPro" id="IPR006665">
    <property type="entry name" value="OmpA-like"/>
</dbReference>
<dbReference type="Pfam" id="PF00691">
    <property type="entry name" value="OmpA"/>
    <property type="match status" value="1"/>
</dbReference>
<dbReference type="SUPFAM" id="SSF103088">
    <property type="entry name" value="OmpA-like"/>
    <property type="match status" value="1"/>
</dbReference>
<evidence type="ECO:0000256" key="2">
    <source>
        <dbReference type="ARBA" id="ARBA00023136"/>
    </source>
</evidence>
<evidence type="ECO:0000313" key="6">
    <source>
        <dbReference type="EMBL" id="HGD13630.1"/>
    </source>
</evidence>
<reference evidence="6" key="1">
    <citation type="journal article" date="2020" name="mSystems">
        <title>Genome- and Community-Level Interaction Insights into Carbon Utilization and Element Cycling Functions of Hydrothermarchaeota in Hydrothermal Sediment.</title>
        <authorList>
            <person name="Zhou Z."/>
            <person name="Liu Y."/>
            <person name="Xu W."/>
            <person name="Pan J."/>
            <person name="Luo Z.H."/>
            <person name="Li M."/>
        </authorList>
    </citation>
    <scope>NUCLEOTIDE SEQUENCE [LARGE SCALE GENOMIC DNA]</scope>
    <source>
        <strain evidence="6">SpSt-914</strain>
    </source>
</reference>
<comment type="subcellular location">
    <subcellularLocation>
        <location evidence="1">Cell outer membrane</location>
    </subcellularLocation>
</comment>
<dbReference type="CDD" id="cd07185">
    <property type="entry name" value="OmpA_C-like"/>
    <property type="match status" value="1"/>
</dbReference>
<dbReference type="SUPFAM" id="SSF49464">
    <property type="entry name" value="Carboxypeptidase regulatory domain-like"/>
    <property type="match status" value="2"/>
</dbReference>
<dbReference type="GO" id="GO:0009279">
    <property type="term" value="C:cell outer membrane"/>
    <property type="evidence" value="ECO:0007669"/>
    <property type="project" value="UniProtKB-SubCell"/>
</dbReference>
<evidence type="ECO:0000256" key="4">
    <source>
        <dbReference type="PROSITE-ProRule" id="PRU00473"/>
    </source>
</evidence>
<dbReference type="PROSITE" id="PS01068">
    <property type="entry name" value="OMPA_1"/>
    <property type="match status" value="1"/>
</dbReference>
<dbReference type="Pfam" id="PF13620">
    <property type="entry name" value="CarboxypepD_reg"/>
    <property type="match status" value="2"/>
</dbReference>
<evidence type="ECO:0000256" key="1">
    <source>
        <dbReference type="ARBA" id="ARBA00004442"/>
    </source>
</evidence>
<dbReference type="InterPro" id="IPR006664">
    <property type="entry name" value="OMP_bac"/>
</dbReference>
<dbReference type="InterPro" id="IPR006690">
    <property type="entry name" value="OMPA-like_CS"/>
</dbReference>
<dbReference type="PRINTS" id="PR01021">
    <property type="entry name" value="OMPADOMAIN"/>
</dbReference>
<dbReference type="PANTHER" id="PTHR30329:SF21">
    <property type="entry name" value="LIPOPROTEIN YIAD-RELATED"/>
    <property type="match status" value="1"/>
</dbReference>
<organism evidence="6">
    <name type="scientific">candidate division WOR-3 bacterium</name>
    <dbReference type="NCBI Taxonomy" id="2052148"/>
    <lineage>
        <taxon>Bacteria</taxon>
        <taxon>Bacteria division WOR-3</taxon>
    </lineage>
</organism>
<dbReference type="AlphaFoldDB" id="A0A7V3PUG9"/>
<dbReference type="InterPro" id="IPR008969">
    <property type="entry name" value="CarboxyPept-like_regulatory"/>
</dbReference>
<dbReference type="Gene3D" id="2.60.40.1120">
    <property type="entry name" value="Carboxypeptidase-like, regulatory domain"/>
    <property type="match status" value="3"/>
</dbReference>
<dbReference type="PROSITE" id="PS51123">
    <property type="entry name" value="OMPA_2"/>
    <property type="match status" value="1"/>
</dbReference>
<dbReference type="InterPro" id="IPR036737">
    <property type="entry name" value="OmpA-like_sf"/>
</dbReference>
<keyword evidence="3" id="KW-0998">Cell outer membrane</keyword>
<dbReference type="EMBL" id="DTMZ01000143">
    <property type="protein sequence ID" value="HGD13630.1"/>
    <property type="molecule type" value="Genomic_DNA"/>
</dbReference>
<dbReference type="Gene3D" id="3.30.1330.60">
    <property type="entry name" value="OmpA-like domain"/>
    <property type="match status" value="1"/>
</dbReference>
<feature type="domain" description="OmpA-like" evidence="5">
    <location>
        <begin position="531"/>
        <end position="650"/>
    </location>
</feature>
<sequence length="652" mass="70620">MGRNVLILLTCFFVLAGFAYTGFGGGRALFTVQDAQTEEAGLNVALHLIGRNPTYRDNEEADRKGYIADLLAPTLDWTPFSSRYIGAEIFANWGGIFQYAPKIREQVYDLGLNDLRAGAKVSIPYLPVLKLGGMATYTFMFRDQTRNWIDQSANPVDTLTWAGLATLRFQDLMPSLPNVHINYGKSGTWTNYGAGLELAGEGLAIFAELTSRQGQNSSGIFDTEQGLVRLTPGVTFGSRRGLAMSLGYSFSLTESVPNQVIFGLNVATPFFRKPPVVLGELSGKVVDGSKKTPVAAVVEFPDNPKLKPVTLDESGLFLLKKLPVGVLKVRVSAEGYRQLETFVNVEEKAKEPVVFELYPLVTYGVLAGTVVDAKTGKPLAATISFKESGVEPVSVDPNTGAFRKDNIPAGTYTITASAEGYFPATVTIQIKENQITSQQFTLNPLAVKSVITGTVTDRGTMAPLAARITVKDAQSGSVFTEVSNDLGTGVYVVEAPVGTYSVTAHAEGYIDQSAAIVLQEGSPATHNFALVKVGTTVTLKGIYFDFNKATIKFPESQEALQAAYQILKDNPTIKVEIQGHTDNVGSDEYNQRLSEQRAWAVVNYLVQQMGVDPARLIAKGYGESMPKAPNDTPEGRALNRRVEFVVIGELNK</sequence>
<proteinExistence type="predicted"/>